<dbReference type="VEuPathDB" id="TriTrypDB:TCDM_04773"/>
<dbReference type="VEuPathDB" id="TriTrypDB:TcBrA4_0038760"/>
<dbReference type="Pfam" id="PF00069">
    <property type="entry name" value="Pkinase"/>
    <property type="match status" value="1"/>
</dbReference>
<dbReference type="InterPro" id="IPR008271">
    <property type="entry name" value="Ser/Thr_kinase_AS"/>
</dbReference>
<dbReference type="VEuPathDB" id="TriTrypDB:TcG_02935"/>
<dbReference type="GO" id="GO:0005524">
    <property type="term" value="F:ATP binding"/>
    <property type="evidence" value="ECO:0007669"/>
    <property type="project" value="InterPro"/>
</dbReference>
<accession>A0A2V2UZA9</accession>
<dbReference type="VEuPathDB" id="TriTrypDB:Tc_MARK_4625"/>
<dbReference type="VEuPathDB" id="TriTrypDB:BCY84_06163"/>
<dbReference type="PANTHER" id="PTHR44167">
    <property type="entry name" value="OVARIAN-SPECIFIC SERINE/THREONINE-PROTEIN KINASE LOK-RELATED"/>
    <property type="match status" value="1"/>
</dbReference>
<dbReference type="PANTHER" id="PTHR44167:SF24">
    <property type="entry name" value="SERINE_THREONINE-PROTEIN KINASE CHK2"/>
    <property type="match status" value="1"/>
</dbReference>
<dbReference type="VEuPathDB" id="TriTrypDB:ECC02_005825"/>
<dbReference type="VEuPathDB" id="TriTrypDB:TcCLB.510105.120"/>
<dbReference type="Gene3D" id="1.10.510.10">
    <property type="entry name" value="Transferase(Phosphotransferase) domain 1"/>
    <property type="match status" value="1"/>
</dbReference>
<dbReference type="VEuPathDB" id="TriTrypDB:TcCL_ESM06394"/>
<name>A0A2V2UZA9_TRYCR</name>
<protein>
    <recommendedName>
        <fullName evidence="1">Protein kinase domain-containing protein</fullName>
    </recommendedName>
</protein>
<dbReference type="InterPro" id="IPR000719">
    <property type="entry name" value="Prot_kinase_dom"/>
</dbReference>
<comment type="caution">
    <text evidence="2">The sequence shown here is derived from an EMBL/GenBank/DDBJ whole genome shotgun (WGS) entry which is preliminary data.</text>
</comment>
<proteinExistence type="predicted"/>
<organism evidence="2 3">
    <name type="scientific">Trypanosoma cruzi</name>
    <dbReference type="NCBI Taxonomy" id="5693"/>
    <lineage>
        <taxon>Eukaryota</taxon>
        <taxon>Discoba</taxon>
        <taxon>Euglenozoa</taxon>
        <taxon>Kinetoplastea</taxon>
        <taxon>Metakinetoplastina</taxon>
        <taxon>Trypanosomatida</taxon>
        <taxon>Trypanosomatidae</taxon>
        <taxon>Trypanosoma</taxon>
        <taxon>Schizotrypanum</taxon>
    </lineage>
</organism>
<dbReference type="GO" id="GO:0005634">
    <property type="term" value="C:nucleus"/>
    <property type="evidence" value="ECO:0007669"/>
    <property type="project" value="TreeGrafter"/>
</dbReference>
<dbReference type="Proteomes" id="UP000246121">
    <property type="component" value="Unassembled WGS sequence"/>
</dbReference>
<dbReference type="EMBL" id="PRFA01000057">
    <property type="protein sequence ID" value="PWU89707.1"/>
    <property type="molecule type" value="Genomic_DNA"/>
</dbReference>
<gene>
    <name evidence="2" type="ORF">C4B63_57g82</name>
</gene>
<dbReference type="PROSITE" id="PS00108">
    <property type="entry name" value="PROTEIN_KINASE_ST"/>
    <property type="match status" value="1"/>
</dbReference>
<dbReference type="SMART" id="SM00220">
    <property type="entry name" value="S_TKc"/>
    <property type="match status" value="1"/>
</dbReference>
<evidence type="ECO:0000259" key="1">
    <source>
        <dbReference type="PROSITE" id="PS50011"/>
    </source>
</evidence>
<evidence type="ECO:0000313" key="2">
    <source>
        <dbReference type="EMBL" id="PWU89707.1"/>
    </source>
</evidence>
<dbReference type="PROSITE" id="PS50011">
    <property type="entry name" value="PROTEIN_KINASE_DOM"/>
    <property type="match status" value="1"/>
</dbReference>
<dbReference type="GO" id="GO:0004674">
    <property type="term" value="F:protein serine/threonine kinase activity"/>
    <property type="evidence" value="ECO:0007669"/>
    <property type="project" value="TreeGrafter"/>
</dbReference>
<feature type="domain" description="Protein kinase" evidence="1">
    <location>
        <begin position="958"/>
        <end position="1352"/>
    </location>
</feature>
<dbReference type="VEuPathDB" id="TriTrypDB:C3747_110g43"/>
<dbReference type="Gene3D" id="3.30.200.20">
    <property type="entry name" value="Phosphorylase Kinase, domain 1"/>
    <property type="match status" value="1"/>
</dbReference>
<dbReference type="VEuPathDB" id="TriTrypDB:TcCLB.509715.104"/>
<reference evidence="2 3" key="1">
    <citation type="journal article" date="2018" name="Microb. Genom.">
        <title>Expanding an expanded genome: long-read sequencing of Trypanosoma cruzi.</title>
        <authorList>
            <person name="Berna L."/>
            <person name="Rodriguez M."/>
            <person name="Chiribao M.L."/>
            <person name="Parodi-Talice A."/>
            <person name="Pita S."/>
            <person name="Rijo G."/>
            <person name="Alvarez-Valin F."/>
            <person name="Robello C."/>
        </authorList>
    </citation>
    <scope>NUCLEOTIDE SEQUENCE [LARGE SCALE GENOMIC DNA]</scope>
    <source>
        <strain evidence="2 3">Dm28c</strain>
    </source>
</reference>
<dbReference type="GO" id="GO:0044773">
    <property type="term" value="P:mitotic DNA damage checkpoint signaling"/>
    <property type="evidence" value="ECO:0007669"/>
    <property type="project" value="TreeGrafter"/>
</dbReference>
<evidence type="ECO:0000313" key="3">
    <source>
        <dbReference type="Proteomes" id="UP000246121"/>
    </source>
</evidence>
<dbReference type="VEuPathDB" id="TriTrypDB:TCSYLVIO_005029"/>
<dbReference type="VEuPathDB" id="TriTrypDB:C4B63_57g82"/>
<dbReference type="SUPFAM" id="SSF56112">
    <property type="entry name" value="Protein kinase-like (PK-like)"/>
    <property type="match status" value="1"/>
</dbReference>
<dbReference type="InterPro" id="IPR011009">
    <property type="entry name" value="Kinase-like_dom_sf"/>
</dbReference>
<sequence length="1369" mass="148636">MKETRGQCGMRAVAGEDGVREDASSSFSPCLCDAFCSLDVAEAARLPQCTAATLRRGGTLHWRECTLKNVSNSLLCAYIVAPRPTIGAFASQEGSEETACRKLLKITTCAGCAMAEMCLLPAARSSAAADVVREMKSGLLWPPLMAKASRPFWNCSSWRCCLLHRCLKVPAREEEEEGVIGPAACRMAAFIGVDMSVLLSALNINGCEKTRLVLSKRSGEFDARFGVGGDEVGETAYPILLGQLIDVHRANTVRFFIRAEKGRKDKHGEHRDEDVYKGSLLVSPLAMLSRGTAARRTHIVHSLLLLHAVFSIRPLSFPVSVKRCAGEELAAATVSALLRQDVGAADILLSVLARTCETTGSVHFVAFWRAAFLSAANEPSETTAWLLAGLARSIEKHVLVKGAAAGPHFFLAAVDAVFESIIPAMAAILSSFLASVVGDAEHRLRDLCARGFVEVWSAFVRAPPQCVGRMLESFLREMMLKSNDSEHNTAAARATMALRKSLEVYYVSVMERRFVMGGECVTAWPSSSAWWPEVAGIDYHEHCIRVLQHIFALSEYVSHADFICLLQRDGVRCGKHPAAFFLEGTEGLCARLFSMQPDEFAREQIIELQRVASQIIAVSAKTICTSPGRDVFAPPFGGSSGQYATTYTRLLYFCLVERMHQLQSLNHPCVQALLRALRSLIVLEKEAYSTAVQMSISITLSCMLPNAAVMGELVGEGVQTVTPLMAPVRDMNLAPVLTPLASSLKDLLDNRVNISSGVGTKGVKDTVKPFIPKLPLAALPLPQYYTSNGEMTVVEAGGARPTVVVSEPAPLLPPLEITSPSQKLHLGDDFSVITSTSRGQGRMTALNDPASLAEVLLLLCCLLPGRSSGMISQSGLVAARGIAKNQTKRPQLDSVCWNVPLVRVLRKLEEFMRCPANKTSVQFFDELVTREMQTSPVWIGVDVLRRLLLPQPKLLEGITITRRIGAGSYGSVFAATHSCCDPISLCQHTLTLVDSAKSLALKMVSISRPEMEDECFALVSCHTEVTALLHLQWHPHICELLFFGCTSSHYVLAMPLYEGGSLREWRVMRSGFPVGDKVEEGCFGASRGLFSDSMTHLSGGGILSVCGPIFAQILETVEFMHARGIRHNDLKADNILIESFRVASSSPATVPNAEDEKKGTRGIYRGTDEPEICVPIAIRICDFGVSELVGEEMFAVRSANKSAADGRACGWAPTRGTEAVQAPERLLLLGATFTDGKCHDEAAPSAASSALPAASGLAHVERELAADIWACGCLLYELLTGVMLFGGANLGRLFFLAADLQDGRRTLHEVLQPHQKHALDTVGPGVTEYLLRLLAVDPAERPSASEARQLWEQIRKAQGRCRVKCDKKR</sequence>